<evidence type="ECO:0000313" key="1">
    <source>
        <dbReference type="EMBL" id="WNQ12418.1"/>
    </source>
</evidence>
<gene>
    <name evidence="1" type="ORF">MJA45_05040</name>
</gene>
<accession>A0AA96RGK0</accession>
<dbReference type="EMBL" id="CP130318">
    <property type="protein sequence ID" value="WNQ12418.1"/>
    <property type="molecule type" value="Genomic_DNA"/>
</dbReference>
<evidence type="ECO:0000313" key="2">
    <source>
        <dbReference type="Proteomes" id="UP001305702"/>
    </source>
</evidence>
<organism evidence="1 2">
    <name type="scientific">Paenibacillus aurantius</name>
    <dbReference type="NCBI Taxonomy" id="2918900"/>
    <lineage>
        <taxon>Bacteria</taxon>
        <taxon>Bacillati</taxon>
        <taxon>Bacillota</taxon>
        <taxon>Bacilli</taxon>
        <taxon>Bacillales</taxon>
        <taxon>Paenibacillaceae</taxon>
        <taxon>Paenibacillus</taxon>
    </lineage>
</organism>
<protein>
    <submittedName>
        <fullName evidence="1">Uncharacterized protein</fullName>
    </submittedName>
</protein>
<sequence length="47" mass="5301">MKYVLSYKGRKLGETMDRELAEAMLVQLSACFRGLEIVEAPLQQRAG</sequence>
<keyword evidence="2" id="KW-1185">Reference proteome</keyword>
<name>A0AA96RGK0_9BACL</name>
<dbReference type="Proteomes" id="UP001305702">
    <property type="component" value="Chromosome"/>
</dbReference>
<dbReference type="RefSeq" id="WP_315606195.1">
    <property type="nucleotide sequence ID" value="NZ_CP130318.1"/>
</dbReference>
<dbReference type="KEGG" id="paun:MJA45_05040"/>
<reference evidence="1 2" key="1">
    <citation type="submission" date="2022-02" db="EMBL/GenBank/DDBJ databases">
        <title>Paenibacillus sp. MBLB1776 Whole Genome Shotgun Sequencing.</title>
        <authorList>
            <person name="Hwang C.Y."/>
            <person name="Cho E.-S."/>
            <person name="Seo M.-J."/>
        </authorList>
    </citation>
    <scope>NUCLEOTIDE SEQUENCE [LARGE SCALE GENOMIC DNA]</scope>
    <source>
        <strain evidence="1 2">MBLB1776</strain>
    </source>
</reference>
<dbReference type="AlphaFoldDB" id="A0AA96RGK0"/>
<proteinExistence type="predicted"/>